<reference evidence="2 3" key="1">
    <citation type="submission" date="2017-07" db="EMBL/GenBank/DDBJ databases">
        <title>Genome sequencing and assembly of Paenibacillus rigui.</title>
        <authorList>
            <person name="Mayilraj S."/>
        </authorList>
    </citation>
    <scope>NUCLEOTIDE SEQUENCE [LARGE SCALE GENOMIC DNA]</scope>
    <source>
        <strain evidence="2 3">JCM 16352</strain>
    </source>
</reference>
<feature type="region of interest" description="Disordered" evidence="1">
    <location>
        <begin position="76"/>
        <end position="108"/>
    </location>
</feature>
<evidence type="ECO:0000256" key="1">
    <source>
        <dbReference type="SAM" id="MobiDB-lite"/>
    </source>
</evidence>
<dbReference type="EMBL" id="NMQW01000034">
    <property type="protein sequence ID" value="OXM84079.1"/>
    <property type="molecule type" value="Genomic_DNA"/>
</dbReference>
<protein>
    <submittedName>
        <fullName evidence="2">Uncharacterized protein</fullName>
    </submittedName>
</protein>
<sequence>MKPAQIQDFVMRYLEAEQCDILEKHPDYVTVKLSPSADKELTFRPYYWSFVERTGVPPETMTCTFIFNPESYKASQSSATPQAVERPDSSGMAAPTAPAGSGTAPLTGAAAVGGPNAGATGGVQHAPDSILGRYFGFVPTQVVARVPKDEVTFGSRRLEQIFDAVRSKGRFVHLFEEVRSEPRSKTFSTQAYESWMQVNFKVELACDMKRSEIHSLGIHLVTGQIVEQFQEVLKDRALTPVLPAHVYMVPDKFTLPRAVIYLEQYLEQKLRSYDHTWASEARIRLEDEIARIRSYYEPLLQAAEPEAKADIENQYRNREQEIDWQYRPRIQISVINCGLFHLLTGNPGMN</sequence>
<dbReference type="InterPro" id="IPR024562">
    <property type="entry name" value="YqhG"/>
</dbReference>
<feature type="compositionally biased region" description="Low complexity" evidence="1">
    <location>
        <begin position="89"/>
        <end position="108"/>
    </location>
</feature>
<name>A0A229UMG2_9BACL</name>
<organism evidence="2 3">
    <name type="scientific">Paenibacillus rigui</name>
    <dbReference type="NCBI Taxonomy" id="554312"/>
    <lineage>
        <taxon>Bacteria</taxon>
        <taxon>Bacillati</taxon>
        <taxon>Bacillota</taxon>
        <taxon>Bacilli</taxon>
        <taxon>Bacillales</taxon>
        <taxon>Paenibacillaceae</taxon>
        <taxon>Paenibacillus</taxon>
    </lineage>
</organism>
<gene>
    <name evidence="2" type="ORF">CF651_21785</name>
</gene>
<dbReference type="OrthoDB" id="2433584at2"/>
<comment type="caution">
    <text evidence="2">The sequence shown here is derived from an EMBL/GenBank/DDBJ whole genome shotgun (WGS) entry which is preliminary data.</text>
</comment>
<proteinExistence type="predicted"/>
<dbReference type="AlphaFoldDB" id="A0A229UMG2"/>
<keyword evidence="3" id="KW-1185">Reference proteome</keyword>
<evidence type="ECO:0000313" key="3">
    <source>
        <dbReference type="Proteomes" id="UP000215509"/>
    </source>
</evidence>
<accession>A0A229UMG2</accession>
<dbReference type="Proteomes" id="UP000215509">
    <property type="component" value="Unassembled WGS sequence"/>
</dbReference>
<dbReference type="RefSeq" id="WP_094016994.1">
    <property type="nucleotide sequence ID" value="NZ_NMQW01000034.1"/>
</dbReference>
<dbReference type="Pfam" id="PF11079">
    <property type="entry name" value="YqhG"/>
    <property type="match status" value="2"/>
</dbReference>
<evidence type="ECO:0000313" key="2">
    <source>
        <dbReference type="EMBL" id="OXM84079.1"/>
    </source>
</evidence>